<feature type="transmembrane region" description="Helical" evidence="1">
    <location>
        <begin position="136"/>
        <end position="154"/>
    </location>
</feature>
<name>A0A4R6IXP6_9BACT</name>
<evidence type="ECO:0000313" key="4">
    <source>
        <dbReference type="Proteomes" id="UP000295741"/>
    </source>
</evidence>
<dbReference type="PANTHER" id="PTHR39430">
    <property type="entry name" value="MEMBRANE-ASSOCIATED PROTEASE-RELATED"/>
    <property type="match status" value="1"/>
</dbReference>
<dbReference type="InterPro" id="IPR003675">
    <property type="entry name" value="Rce1/LyrA-like_dom"/>
</dbReference>
<accession>A0A4R6IXP6</accession>
<reference evidence="3 4" key="1">
    <citation type="submission" date="2019-03" db="EMBL/GenBank/DDBJ databases">
        <title>Genomic Encyclopedia of Archaeal and Bacterial Type Strains, Phase II (KMG-II): from individual species to whole genera.</title>
        <authorList>
            <person name="Goeker M."/>
        </authorList>
    </citation>
    <scope>NUCLEOTIDE SEQUENCE [LARGE SCALE GENOMIC DNA]</scope>
    <source>
        <strain evidence="3 4">DSM 28323</strain>
    </source>
</reference>
<evidence type="ECO:0000259" key="2">
    <source>
        <dbReference type="Pfam" id="PF02517"/>
    </source>
</evidence>
<feature type="domain" description="CAAX prenyl protease 2/Lysostaphin resistance protein A-like" evidence="2">
    <location>
        <begin position="72"/>
        <end position="171"/>
    </location>
</feature>
<feature type="transmembrane region" description="Helical" evidence="1">
    <location>
        <begin position="200"/>
        <end position="221"/>
    </location>
</feature>
<dbReference type="GO" id="GO:0080120">
    <property type="term" value="P:CAAX-box protein maturation"/>
    <property type="evidence" value="ECO:0007669"/>
    <property type="project" value="UniProtKB-ARBA"/>
</dbReference>
<dbReference type="OrthoDB" id="193898at2"/>
<feature type="transmembrane region" description="Helical" evidence="1">
    <location>
        <begin position="107"/>
        <end position="124"/>
    </location>
</feature>
<sequence>MMGILVELLLSLLLLRFFDKKGLSVLGWQPSIKRLIQLIIGILLALSLAVIFHLVRSSLTGITWQRNHYYPWSVFLDGMWWVLRSVLYEELIFRGALFYIALKKLGPVRGLWLSVIAFGVYHWFSYNAWNHPVQMIFIFLITAAAGWMYAYAFIKTNSLYLPIGLHFGWNFAGSIIFSEGSIGKHLLIPIQDPSFQQNDLVASLFMVIYQLFVPAFCTWLYTRKLQGELVYTKTER</sequence>
<proteinExistence type="predicted"/>
<keyword evidence="4" id="KW-1185">Reference proteome</keyword>
<feature type="transmembrane region" description="Helical" evidence="1">
    <location>
        <begin position="35"/>
        <end position="55"/>
    </location>
</feature>
<dbReference type="RefSeq" id="WP_133474635.1">
    <property type="nucleotide sequence ID" value="NZ_SNWP01000011.1"/>
</dbReference>
<protein>
    <recommendedName>
        <fullName evidence="2">CAAX prenyl protease 2/Lysostaphin resistance protein A-like domain-containing protein</fullName>
    </recommendedName>
</protein>
<dbReference type="AlphaFoldDB" id="A0A4R6IXP6"/>
<dbReference type="PANTHER" id="PTHR39430:SF1">
    <property type="entry name" value="PROTEASE"/>
    <property type="match status" value="1"/>
</dbReference>
<comment type="caution">
    <text evidence="3">The sequence shown here is derived from an EMBL/GenBank/DDBJ whole genome shotgun (WGS) entry which is preliminary data.</text>
</comment>
<evidence type="ECO:0000256" key="1">
    <source>
        <dbReference type="SAM" id="Phobius"/>
    </source>
</evidence>
<keyword evidence="1" id="KW-0812">Transmembrane</keyword>
<feature type="transmembrane region" description="Helical" evidence="1">
    <location>
        <begin position="160"/>
        <end position="179"/>
    </location>
</feature>
<dbReference type="EMBL" id="SNWP01000011">
    <property type="protein sequence ID" value="TDO26756.1"/>
    <property type="molecule type" value="Genomic_DNA"/>
</dbReference>
<dbReference type="Proteomes" id="UP000295741">
    <property type="component" value="Unassembled WGS sequence"/>
</dbReference>
<keyword evidence="1" id="KW-1133">Transmembrane helix</keyword>
<organism evidence="3 4">
    <name type="scientific">Sediminibacterium goheungense</name>
    <dbReference type="NCBI Taxonomy" id="1086393"/>
    <lineage>
        <taxon>Bacteria</taxon>
        <taxon>Pseudomonadati</taxon>
        <taxon>Bacteroidota</taxon>
        <taxon>Chitinophagia</taxon>
        <taxon>Chitinophagales</taxon>
        <taxon>Chitinophagaceae</taxon>
        <taxon>Sediminibacterium</taxon>
    </lineage>
</organism>
<evidence type="ECO:0000313" key="3">
    <source>
        <dbReference type="EMBL" id="TDO26756.1"/>
    </source>
</evidence>
<keyword evidence="1" id="KW-0472">Membrane</keyword>
<dbReference type="GO" id="GO:0004175">
    <property type="term" value="F:endopeptidase activity"/>
    <property type="evidence" value="ECO:0007669"/>
    <property type="project" value="UniProtKB-ARBA"/>
</dbReference>
<dbReference type="Pfam" id="PF02517">
    <property type="entry name" value="Rce1-like"/>
    <property type="match status" value="1"/>
</dbReference>
<gene>
    <name evidence="3" type="ORF">BC659_2066</name>
</gene>